<evidence type="ECO:0000256" key="6">
    <source>
        <dbReference type="PIRSR" id="PIRSR000097-1"/>
    </source>
</evidence>
<evidence type="ECO:0000256" key="4">
    <source>
        <dbReference type="ARBA" id="ARBA00047534"/>
    </source>
</evidence>
<dbReference type="InterPro" id="IPR036812">
    <property type="entry name" value="NAD(P)_OxRdtase_dom_sf"/>
</dbReference>
<evidence type="ECO:0000256" key="3">
    <source>
        <dbReference type="ARBA" id="ARBA00025065"/>
    </source>
</evidence>
<dbReference type="GO" id="GO:0016491">
    <property type="term" value="F:oxidoreductase activity"/>
    <property type="evidence" value="ECO:0007669"/>
    <property type="project" value="UniProtKB-KW"/>
</dbReference>
<evidence type="ECO:0000256" key="2">
    <source>
        <dbReference type="ARBA" id="ARBA00023002"/>
    </source>
</evidence>
<dbReference type="PROSITE" id="PS00798">
    <property type="entry name" value="ALDOKETO_REDUCTASE_1"/>
    <property type="match status" value="1"/>
</dbReference>
<dbReference type="InterPro" id="IPR018170">
    <property type="entry name" value="Aldo/ket_reductase_CS"/>
</dbReference>
<evidence type="ECO:0000256" key="5">
    <source>
        <dbReference type="ARBA" id="ARBA00049485"/>
    </source>
</evidence>
<dbReference type="PANTHER" id="PTHR11732">
    <property type="entry name" value="ALDO/KETO REDUCTASE"/>
    <property type="match status" value="1"/>
</dbReference>
<feature type="domain" description="NADP-dependent oxidoreductase" evidence="9">
    <location>
        <begin position="16"/>
        <end position="113"/>
    </location>
</feature>
<evidence type="ECO:0000256" key="7">
    <source>
        <dbReference type="PIRSR" id="PIRSR000097-2"/>
    </source>
</evidence>
<sequence>MSTKFKLNTGAEIPAIGFGTWQDEHAQEGAVLEAIKAGYRHIDTAAVYGTEKAVGKAIKKSGVAREDLFITTKLWNNKHHPDDVEGALQQSLHELDLEYVDLYLMHWPVAWKRGDEKFPKSNDLEQVLANTSVVPAVHQMECHPWLQQREFSDWHIENGIHVTHYSSFGNQNATYDKKKGGVGKLIEEPVLAEVGEQYGKNAAQVALAWGVTLGHSVLSKSKTPSRIKSNLEGDFKLSPRDMAKISALNRKIRFNDESKSFGRNFFEDLEDKTG</sequence>
<dbReference type="InterPro" id="IPR020471">
    <property type="entry name" value="AKR"/>
</dbReference>
<feature type="binding site" evidence="7">
    <location>
        <position position="106"/>
    </location>
    <ligand>
        <name>substrate</name>
    </ligand>
</feature>
<comment type="function">
    <text evidence="3">Catalyzes the initial reaction in the xylose utilization pathway by reducing D-xylose into xylitol. Xylose is a major component of hemicelluloses such as xylan. Most fungi utilize D-xylose via three enzymatic reactions, xylose reductase (XR), xylitol dehydrogenase (XDH), and xylulokinase, to form xylulose 5-phosphate, which enters pentose phosphate pathway.</text>
</comment>
<feature type="site" description="Lowers pKa of active site Tyr" evidence="8">
    <location>
        <position position="73"/>
    </location>
</feature>
<keyword evidence="11" id="KW-1185">Reference proteome</keyword>
<feature type="domain" description="NADP-dependent oxidoreductase" evidence="9">
    <location>
        <begin position="123"/>
        <end position="249"/>
    </location>
</feature>
<feature type="active site" description="Proton donor" evidence="6">
    <location>
        <position position="48"/>
    </location>
</feature>
<evidence type="ECO:0000259" key="9">
    <source>
        <dbReference type="Pfam" id="PF00248"/>
    </source>
</evidence>
<comment type="caution">
    <text evidence="10">The sequence shown here is derived from an EMBL/GenBank/DDBJ whole genome shotgun (WGS) entry which is preliminary data.</text>
</comment>
<dbReference type="Gene3D" id="3.20.20.100">
    <property type="entry name" value="NADP-dependent oxidoreductase domain"/>
    <property type="match status" value="2"/>
</dbReference>
<proteinExistence type="predicted"/>
<dbReference type="PRINTS" id="PR00069">
    <property type="entry name" value="ALDKETRDTASE"/>
</dbReference>
<gene>
    <name evidence="10" type="ORF">N7494_004397</name>
</gene>
<dbReference type="SUPFAM" id="SSF51430">
    <property type="entry name" value="NAD(P)-linked oxidoreductase"/>
    <property type="match status" value="1"/>
</dbReference>
<name>A0AAD6D0S4_9EURO</name>
<accession>A0AAD6D0S4</accession>
<keyword evidence="2" id="KW-0560">Oxidoreductase</keyword>
<dbReference type="AlphaFoldDB" id="A0AAD6D0S4"/>
<organism evidence="10 11">
    <name type="scientific">Penicillium frequentans</name>
    <dbReference type="NCBI Taxonomy" id="3151616"/>
    <lineage>
        <taxon>Eukaryota</taxon>
        <taxon>Fungi</taxon>
        <taxon>Dikarya</taxon>
        <taxon>Ascomycota</taxon>
        <taxon>Pezizomycotina</taxon>
        <taxon>Eurotiomycetes</taxon>
        <taxon>Eurotiomycetidae</taxon>
        <taxon>Eurotiales</taxon>
        <taxon>Aspergillaceae</taxon>
        <taxon>Penicillium</taxon>
    </lineage>
</organism>
<evidence type="ECO:0000256" key="1">
    <source>
        <dbReference type="ARBA" id="ARBA00012845"/>
    </source>
</evidence>
<evidence type="ECO:0000256" key="8">
    <source>
        <dbReference type="PIRSR" id="PIRSR000097-3"/>
    </source>
</evidence>
<reference evidence="10 11" key="1">
    <citation type="journal article" date="2023" name="IMA Fungus">
        <title>Comparative genomic study of the Penicillium genus elucidates a diverse pangenome and 15 lateral gene transfer events.</title>
        <authorList>
            <person name="Petersen C."/>
            <person name="Sorensen T."/>
            <person name="Nielsen M.R."/>
            <person name="Sondergaard T.E."/>
            <person name="Sorensen J.L."/>
            <person name="Fitzpatrick D.A."/>
            <person name="Frisvad J.C."/>
            <person name="Nielsen K.L."/>
        </authorList>
    </citation>
    <scope>NUCLEOTIDE SEQUENCE [LARGE SCALE GENOMIC DNA]</scope>
    <source>
        <strain evidence="10 11">IBT 35679</strain>
    </source>
</reference>
<dbReference type="EC" id="1.1.1.307" evidence="1"/>
<dbReference type="EMBL" id="JAQIZZ010000003">
    <property type="protein sequence ID" value="KAJ5546812.1"/>
    <property type="molecule type" value="Genomic_DNA"/>
</dbReference>
<dbReference type="CDD" id="cd19071">
    <property type="entry name" value="AKR_AKR1-5-like"/>
    <property type="match status" value="1"/>
</dbReference>
<dbReference type="Pfam" id="PF00248">
    <property type="entry name" value="Aldo_ket_red"/>
    <property type="match status" value="2"/>
</dbReference>
<evidence type="ECO:0000313" key="11">
    <source>
        <dbReference type="Proteomes" id="UP001220324"/>
    </source>
</evidence>
<protein>
    <recommendedName>
        <fullName evidence="1">D-xylose reductase [NAD(P)H]</fullName>
        <ecNumber evidence="1">1.1.1.307</ecNumber>
    </recommendedName>
</protein>
<comment type="catalytic activity">
    <reaction evidence="5">
        <text>xylitol + NAD(+) = D-xylose + NADH + H(+)</text>
        <dbReference type="Rhea" id="RHEA:27441"/>
        <dbReference type="ChEBI" id="CHEBI:15378"/>
        <dbReference type="ChEBI" id="CHEBI:17151"/>
        <dbReference type="ChEBI" id="CHEBI:53455"/>
        <dbReference type="ChEBI" id="CHEBI:57540"/>
        <dbReference type="ChEBI" id="CHEBI:57945"/>
        <dbReference type="EC" id="1.1.1.307"/>
    </reaction>
</comment>
<dbReference type="InterPro" id="IPR023210">
    <property type="entry name" value="NADP_OxRdtase_dom"/>
</dbReference>
<evidence type="ECO:0000313" key="10">
    <source>
        <dbReference type="EMBL" id="KAJ5546812.1"/>
    </source>
</evidence>
<dbReference type="PIRSF" id="PIRSF000097">
    <property type="entry name" value="AKR"/>
    <property type="match status" value="1"/>
</dbReference>
<dbReference type="Proteomes" id="UP001220324">
    <property type="component" value="Unassembled WGS sequence"/>
</dbReference>
<comment type="catalytic activity">
    <reaction evidence="4">
        <text>xylitol + NADP(+) = D-xylose + NADPH + H(+)</text>
        <dbReference type="Rhea" id="RHEA:27445"/>
        <dbReference type="ChEBI" id="CHEBI:15378"/>
        <dbReference type="ChEBI" id="CHEBI:17151"/>
        <dbReference type="ChEBI" id="CHEBI:53455"/>
        <dbReference type="ChEBI" id="CHEBI:57783"/>
        <dbReference type="ChEBI" id="CHEBI:58349"/>
        <dbReference type="EC" id="1.1.1.307"/>
    </reaction>
</comment>